<proteinExistence type="predicted"/>
<name>A0A080LTK6_9PROT</name>
<gene>
    <name evidence="2" type="ORF">AW09_003090</name>
</gene>
<protein>
    <submittedName>
        <fullName evidence="2">Uncharacterized protein</fullName>
    </submittedName>
</protein>
<evidence type="ECO:0000256" key="1">
    <source>
        <dbReference type="SAM" id="MobiDB-lite"/>
    </source>
</evidence>
<feature type="region of interest" description="Disordered" evidence="1">
    <location>
        <begin position="198"/>
        <end position="240"/>
    </location>
</feature>
<dbReference type="EMBL" id="JDVG02000495">
    <property type="protein sequence ID" value="KFB71773.1"/>
    <property type="molecule type" value="Genomic_DNA"/>
</dbReference>
<accession>A0A080LTK6</accession>
<comment type="caution">
    <text evidence="2">The sequence shown here is derived from an EMBL/GenBank/DDBJ whole genome shotgun (WGS) entry which is preliminary data.</text>
</comment>
<evidence type="ECO:0000313" key="2">
    <source>
        <dbReference type="EMBL" id="KFB71773.1"/>
    </source>
</evidence>
<sequence>MIEGDTGHHGTIGIVGIDRIEAPAQPDFENHDFDLTDAEDLDGGQSTKLEISQCDSASRLSRRLNPGKGLAQIGVFYRDSINAHPLLVLQEMRRGIAGHAVTGKAVDRFEIGAGRTLAVGAADSDQRALRMLTQLLLDAPDPFQPQLDSRLPARVETFEVGQPEFQREVRNRGGCRRPALLAAHAALLTAMPAASAAGSANRQRALSFPGGRRSCRSRPFRAGTRIAGNPPAGFHGRSAR</sequence>
<dbReference type="Proteomes" id="UP000020077">
    <property type="component" value="Unassembled WGS sequence"/>
</dbReference>
<reference evidence="2 3" key="1">
    <citation type="submission" date="2014-02" db="EMBL/GenBank/DDBJ databases">
        <title>Expanding our view of genomic diversity in Candidatus Accumulibacter clades.</title>
        <authorList>
            <person name="Skennerton C.T."/>
            <person name="Barr J.J."/>
            <person name="Slater F.R."/>
            <person name="Bond P.L."/>
            <person name="Tyson G.W."/>
        </authorList>
    </citation>
    <scope>NUCLEOTIDE SEQUENCE [LARGE SCALE GENOMIC DNA]</scope>
    <source>
        <strain evidence="3">BA-91</strain>
    </source>
</reference>
<organism evidence="2 3">
    <name type="scientific">Candidatus Accumulibacter phosphatis</name>
    <dbReference type="NCBI Taxonomy" id="327160"/>
    <lineage>
        <taxon>Bacteria</taxon>
        <taxon>Pseudomonadati</taxon>
        <taxon>Pseudomonadota</taxon>
        <taxon>Betaproteobacteria</taxon>
        <taxon>Candidatus Accumulibacter</taxon>
    </lineage>
</organism>
<dbReference type="AlphaFoldDB" id="A0A080LTK6"/>
<evidence type="ECO:0000313" key="3">
    <source>
        <dbReference type="Proteomes" id="UP000020077"/>
    </source>
</evidence>